<keyword evidence="3" id="KW-0677">Repeat</keyword>
<feature type="repeat" description="WD" evidence="5">
    <location>
        <begin position="367"/>
        <end position="409"/>
    </location>
</feature>
<feature type="compositionally biased region" description="Basic and acidic residues" evidence="6">
    <location>
        <begin position="734"/>
        <end position="744"/>
    </location>
</feature>
<dbReference type="InParanoid" id="A0A7M7QLJ3"/>
<dbReference type="EnsemblMetazoa" id="XM_031933482">
    <property type="protein sequence ID" value="XP_031789342"/>
    <property type="gene ID" value="LOC100114982"/>
</dbReference>
<evidence type="ECO:0000256" key="6">
    <source>
        <dbReference type="SAM" id="MobiDB-lite"/>
    </source>
</evidence>
<dbReference type="RefSeq" id="XP_032457182.1">
    <property type="nucleotide sequence ID" value="XM_032601291.1"/>
</dbReference>
<dbReference type="CDD" id="cd00200">
    <property type="entry name" value="WD40"/>
    <property type="match status" value="1"/>
</dbReference>
<name>A0A7M7QLJ3_NASVI</name>
<dbReference type="RefSeq" id="XP_031789342.1">
    <property type="nucleotide sequence ID" value="XM_031933482.2"/>
</dbReference>
<keyword evidence="2 5" id="KW-0853">WD repeat</keyword>
<dbReference type="InterPro" id="IPR036322">
    <property type="entry name" value="WD40_repeat_dom_sf"/>
</dbReference>
<dbReference type="PANTHER" id="PTHR22836">
    <property type="entry name" value="WD40 REPEAT PROTEIN"/>
    <property type="match status" value="1"/>
</dbReference>
<dbReference type="EnsemblMetazoa" id="XM_031933473">
    <property type="protein sequence ID" value="XP_031789333"/>
    <property type="gene ID" value="LOC100114982"/>
</dbReference>
<dbReference type="Pfam" id="PF00400">
    <property type="entry name" value="WD40"/>
    <property type="match status" value="7"/>
</dbReference>
<reference evidence="7" key="1">
    <citation type="submission" date="2021-01" db="UniProtKB">
        <authorList>
            <consortium name="EnsemblMetazoa"/>
        </authorList>
    </citation>
    <scope>IDENTIFICATION</scope>
</reference>
<feature type="repeat" description="WD" evidence="5">
    <location>
        <begin position="280"/>
        <end position="306"/>
    </location>
</feature>
<comment type="subcellular location">
    <subcellularLocation>
        <location evidence="1">Nucleus</location>
    </subcellularLocation>
</comment>
<evidence type="ECO:0000313" key="8">
    <source>
        <dbReference type="Proteomes" id="UP000002358"/>
    </source>
</evidence>
<dbReference type="Gene3D" id="2.130.10.10">
    <property type="entry name" value="YVTN repeat-like/Quinoprotein amine dehydrogenase"/>
    <property type="match status" value="3"/>
</dbReference>
<feature type="repeat" description="WD" evidence="5">
    <location>
        <begin position="324"/>
        <end position="365"/>
    </location>
</feature>
<keyword evidence="8" id="KW-1185">Reference proteome</keyword>
<dbReference type="SMART" id="SM00320">
    <property type="entry name" value="WD40"/>
    <property type="match status" value="7"/>
</dbReference>
<dbReference type="InterPro" id="IPR001680">
    <property type="entry name" value="WD40_rpt"/>
</dbReference>
<sequence>MSSNMQFANPPPIISLPNMSVPPPTAPNLSAPPPVLTMINTNSTYQPRYMNHRESNRGFFKPFRPYHAPKHISGGQESLQDEFDGKRLRKSVMRKTVDYNSAIIKTIENRVWQRDCRDRRALQPDVIYYPDLLPPPSYIDNPMNSVTTRFVKTATNKMRCPIFCMAWTPEGRRLVTGASSGEFTLWNGLTFNFETILQAHDSPVRTMVWSHNESWMVTGDHAGYVKYWQSNMNNVKMFQAHKEAIRGLSFSPTDHKLATCSDDGTVRIWDFLRCHEERILRGHGADVKCVHWHPQKSLVISGSKDNQQPVKLWDPKNGQSLATLHAHKSTVMDVKWNENGNWLVTASRDHLLKLFDLRNLSQEMQTFRGHKKEASSVAWHPSHEGLFCSGGSDGAILFWHVGADKEVGAIEQAHDSIVWTLAWHPLGHILCSGSNDHTSKFWTRNRPGDLMRDKYNLNTLPAGTGGTDDHEVADASAVIPGMGLEDQISADREVEEKNGEIPGLDLEHSVDENKKLANKKVPYSKPIPRNFQAQWNEMEAEGLEQVEALNAIVNQLIETTPGAVPLHDVTPNAIILYGKMIPVESGSKLAEAISKGTDAINKLVQAGEIEELRDVIGINEDQLDIEDYLQDEGEIDYFKVPKIDLPAPLASSKFAQNPELLKALNRGGKRKFDQLIGWSDAGATDKVSQIYQPVFHGVFAEDSQSNDNEFRFTLQERMYLKENLHENNDEDYRDDSSRDSKHFYNSESYRSENTTGPGRPSIHVEHDLKRNFVENVTLQNKSSISFVKAFGEKDVDDRLKWDKENSKIKSDDNFLHYTFDNHQQMEGNMYSCNNISHTSNINPNMPPPCLSIIQNESQHSIQLDCNAEADNTLPDITSQQSNLTIFRSSGPPSGFGPGTFRPLHNSSFSANPFRTMGPFHHQSSFNNFSGPPSNFRSINSQFDRHQFGGQNYKVKTSSQQSSGGLDNYNSSFCDYSTKNRSKRSGIINRTINDCSRTNFHTRGRGIDNDFSRGTRGRDYQ</sequence>
<dbReference type="RefSeq" id="XP_032457183.1">
    <property type="nucleotide sequence ID" value="XM_032601292.1"/>
</dbReference>
<dbReference type="RefSeq" id="XP_032457181.1">
    <property type="nucleotide sequence ID" value="XM_032601290.1"/>
</dbReference>
<dbReference type="PROSITE" id="PS50082">
    <property type="entry name" value="WD_REPEATS_2"/>
    <property type="match status" value="7"/>
</dbReference>
<dbReference type="AlphaFoldDB" id="A0A7M7QLJ3"/>
<feature type="compositionally biased region" description="Basic and acidic residues" evidence="6">
    <location>
        <begin position="1004"/>
        <end position="1020"/>
    </location>
</feature>
<dbReference type="GeneID" id="100114982"/>
<dbReference type="SUPFAM" id="SSF50978">
    <property type="entry name" value="WD40 repeat-like"/>
    <property type="match status" value="1"/>
</dbReference>
<dbReference type="FunFam" id="2.130.10.10:FF:000963">
    <property type="entry name" value="AGAP001362-PA-like protein"/>
    <property type="match status" value="1"/>
</dbReference>
<dbReference type="GO" id="GO:0005847">
    <property type="term" value="C:mRNA cleavage and polyadenylation specificity factor complex"/>
    <property type="evidence" value="ECO:0007669"/>
    <property type="project" value="TreeGrafter"/>
</dbReference>
<dbReference type="KEGG" id="nvi:100114982"/>
<dbReference type="Proteomes" id="UP000002358">
    <property type="component" value="Unassembled WGS sequence"/>
</dbReference>
<feature type="repeat" description="WD" evidence="5">
    <location>
        <begin position="238"/>
        <end position="270"/>
    </location>
</feature>
<feature type="repeat" description="WD" evidence="5">
    <location>
        <begin position="197"/>
        <end position="229"/>
    </location>
</feature>
<feature type="region of interest" description="Disordered" evidence="6">
    <location>
        <begin position="998"/>
        <end position="1020"/>
    </location>
</feature>
<protein>
    <recommendedName>
        <fullName evidence="9">Pre-mRNA 3' end processing protein WDR33</fullName>
    </recommendedName>
</protein>
<keyword evidence="4" id="KW-0539">Nucleus</keyword>
<dbReference type="PROSITE" id="PS50294">
    <property type="entry name" value="WD_REPEATS_REGION"/>
    <property type="match status" value="4"/>
</dbReference>
<dbReference type="EnsemblMetazoa" id="XM_032601291">
    <property type="protein sequence ID" value="XP_032457182"/>
    <property type="gene ID" value="LOC100114982"/>
</dbReference>
<evidence type="ECO:0000256" key="4">
    <source>
        <dbReference type="ARBA" id="ARBA00023242"/>
    </source>
</evidence>
<evidence type="ECO:0000313" key="7">
    <source>
        <dbReference type="EnsemblMetazoa" id="XP_031789342"/>
    </source>
</evidence>
<proteinExistence type="predicted"/>
<dbReference type="OrthoDB" id="16717at2759"/>
<feature type="repeat" description="WD" evidence="5">
    <location>
        <begin position="411"/>
        <end position="442"/>
    </location>
</feature>
<evidence type="ECO:0008006" key="9">
    <source>
        <dbReference type="Google" id="ProtNLM"/>
    </source>
</evidence>
<dbReference type="EnsemblMetazoa" id="XM_031933479">
    <property type="protein sequence ID" value="XP_031789339"/>
    <property type="gene ID" value="LOC100114982"/>
</dbReference>
<dbReference type="RefSeq" id="XP_031789333.1">
    <property type="nucleotide sequence ID" value="XM_031933473.2"/>
</dbReference>
<dbReference type="RefSeq" id="XP_031789339.1">
    <property type="nucleotide sequence ID" value="XM_031933479.2"/>
</dbReference>
<dbReference type="InterPro" id="IPR045245">
    <property type="entry name" value="Pfs2-like"/>
</dbReference>
<feature type="compositionally biased region" description="Polar residues" evidence="6">
    <location>
        <begin position="745"/>
        <end position="756"/>
    </location>
</feature>
<dbReference type="PANTHER" id="PTHR22836:SF0">
    <property type="entry name" value="PRE-MRNA 3' END PROCESSING PROTEIN WDR33"/>
    <property type="match status" value="1"/>
</dbReference>
<dbReference type="EnsemblMetazoa" id="XM_032601290">
    <property type="protein sequence ID" value="XP_032457181"/>
    <property type="gene ID" value="LOC100114982"/>
</dbReference>
<dbReference type="InterPro" id="IPR015943">
    <property type="entry name" value="WD40/YVTN_repeat-like_dom_sf"/>
</dbReference>
<feature type="repeat" description="WD" evidence="5">
    <location>
        <begin position="155"/>
        <end position="187"/>
    </location>
</feature>
<dbReference type="FunCoup" id="A0A7M7QLJ3">
    <property type="interactions" value="795"/>
</dbReference>
<dbReference type="EnsemblMetazoa" id="XM_032601292">
    <property type="protein sequence ID" value="XP_032457183"/>
    <property type="gene ID" value="LOC100114982"/>
</dbReference>
<dbReference type="GO" id="GO:0031124">
    <property type="term" value="P:mRNA 3'-end processing"/>
    <property type="evidence" value="ECO:0007669"/>
    <property type="project" value="InterPro"/>
</dbReference>
<dbReference type="SMR" id="A0A7M7QLJ3"/>
<organism evidence="7 8">
    <name type="scientific">Nasonia vitripennis</name>
    <name type="common">Parasitic wasp</name>
    <dbReference type="NCBI Taxonomy" id="7425"/>
    <lineage>
        <taxon>Eukaryota</taxon>
        <taxon>Metazoa</taxon>
        <taxon>Ecdysozoa</taxon>
        <taxon>Arthropoda</taxon>
        <taxon>Hexapoda</taxon>
        <taxon>Insecta</taxon>
        <taxon>Pterygota</taxon>
        <taxon>Neoptera</taxon>
        <taxon>Endopterygota</taxon>
        <taxon>Hymenoptera</taxon>
        <taxon>Apocrita</taxon>
        <taxon>Proctotrupomorpha</taxon>
        <taxon>Chalcidoidea</taxon>
        <taxon>Pteromalidae</taxon>
        <taxon>Pteromalinae</taxon>
        <taxon>Nasonia</taxon>
    </lineage>
</organism>
<evidence type="ECO:0000256" key="5">
    <source>
        <dbReference type="PROSITE-ProRule" id="PRU00221"/>
    </source>
</evidence>
<evidence type="ECO:0000256" key="1">
    <source>
        <dbReference type="ARBA" id="ARBA00004123"/>
    </source>
</evidence>
<dbReference type="FunFam" id="2.130.10.10:FF:000237">
    <property type="entry name" value="Flowering time control protein FY"/>
    <property type="match status" value="1"/>
</dbReference>
<evidence type="ECO:0000256" key="2">
    <source>
        <dbReference type="ARBA" id="ARBA00022574"/>
    </source>
</evidence>
<accession>A0A7M7QLJ3</accession>
<evidence type="ECO:0000256" key="3">
    <source>
        <dbReference type="ARBA" id="ARBA00022737"/>
    </source>
</evidence>
<feature type="region of interest" description="Disordered" evidence="6">
    <location>
        <begin position="725"/>
        <end position="762"/>
    </location>
</feature>